<protein>
    <recommendedName>
        <fullName evidence="12">G-protein coupled receptors family 1 profile domain-containing protein</fullName>
    </recommendedName>
</protein>
<evidence type="ECO:0000256" key="11">
    <source>
        <dbReference type="SAM" id="Phobius"/>
    </source>
</evidence>
<feature type="transmembrane region" description="Helical" evidence="11">
    <location>
        <begin position="338"/>
        <end position="359"/>
    </location>
</feature>
<feature type="region of interest" description="Disordered" evidence="10">
    <location>
        <begin position="260"/>
        <end position="293"/>
    </location>
</feature>
<feature type="transmembrane region" description="Helical" evidence="11">
    <location>
        <begin position="218"/>
        <end position="239"/>
    </location>
</feature>
<keyword evidence="7 9" id="KW-0675">Receptor</keyword>
<evidence type="ECO:0000256" key="2">
    <source>
        <dbReference type="ARBA" id="ARBA00022475"/>
    </source>
</evidence>
<evidence type="ECO:0000256" key="9">
    <source>
        <dbReference type="RuleBase" id="RU000688"/>
    </source>
</evidence>
<keyword evidence="2" id="KW-1003">Cell membrane</keyword>
<dbReference type="PROSITE" id="PS00237">
    <property type="entry name" value="G_PROTEIN_RECEP_F1_1"/>
    <property type="match status" value="1"/>
</dbReference>
<dbReference type="AlphaFoldDB" id="A0A8S4N2I9"/>
<accession>A0A8S4N2I9</accession>
<feature type="domain" description="G-protein coupled receptors family 1 profile" evidence="12">
    <location>
        <begin position="41"/>
        <end position="357"/>
    </location>
</feature>
<dbReference type="CDD" id="cd00637">
    <property type="entry name" value="7tm_classA_rhodopsin-like"/>
    <property type="match status" value="1"/>
</dbReference>
<keyword evidence="4 11" id="KW-1133">Transmembrane helix</keyword>
<reference evidence="13" key="1">
    <citation type="submission" date="2022-03" db="EMBL/GenBank/DDBJ databases">
        <authorList>
            <person name="Martin C."/>
        </authorList>
    </citation>
    <scope>NUCLEOTIDE SEQUENCE</scope>
</reference>
<gene>
    <name evidence="13" type="ORF">OFUS_LOCUS2298</name>
</gene>
<evidence type="ECO:0000256" key="4">
    <source>
        <dbReference type="ARBA" id="ARBA00022989"/>
    </source>
</evidence>
<evidence type="ECO:0000256" key="10">
    <source>
        <dbReference type="SAM" id="MobiDB-lite"/>
    </source>
</evidence>
<feature type="transmembrane region" description="Helical" evidence="11">
    <location>
        <begin position="141"/>
        <end position="164"/>
    </location>
</feature>
<feature type="compositionally biased region" description="Basic and acidic residues" evidence="10">
    <location>
        <begin position="275"/>
        <end position="293"/>
    </location>
</feature>
<dbReference type="PRINTS" id="PR00237">
    <property type="entry name" value="GPCRRHODOPSN"/>
</dbReference>
<keyword evidence="14" id="KW-1185">Reference proteome</keyword>
<dbReference type="PANTHER" id="PTHR24230:SF158">
    <property type="entry name" value="G-PROTEIN COUPLED RECEPTORS FAMILY 1 PROFILE DOMAIN-CONTAINING PROTEIN"/>
    <property type="match status" value="1"/>
</dbReference>
<evidence type="ECO:0000256" key="3">
    <source>
        <dbReference type="ARBA" id="ARBA00022692"/>
    </source>
</evidence>
<evidence type="ECO:0000256" key="1">
    <source>
        <dbReference type="ARBA" id="ARBA00004651"/>
    </source>
</evidence>
<comment type="subcellular location">
    <subcellularLocation>
        <location evidence="1">Cell membrane</location>
        <topology evidence="1">Multi-pass membrane protein</topology>
    </subcellularLocation>
</comment>
<evidence type="ECO:0000313" key="14">
    <source>
        <dbReference type="Proteomes" id="UP000749559"/>
    </source>
</evidence>
<evidence type="ECO:0000256" key="5">
    <source>
        <dbReference type="ARBA" id="ARBA00023040"/>
    </source>
</evidence>
<sequence>MEEYSNVLDEVAAPEENDNINVELYVVVVILCVFTVIGTAGNGLVIYVYSRTRDKLTSTLFILVLAVTDFMTCLIIVPFTIIMELKYFRIGDNDIACKFYHFLITCNIPFSAFIMAAIAVDRYLCICQTFLHVMSRFRAKVTVFALLMLSLSLGTFTSLAVGVYERFTFNETYPANTSSFGNITSETTIVVTRVDLTGICSTNNLIVTNTMLDIYHKIYTSLYGIAFLLVVVLYILIVCNVRMRQRQKRSASLRCEISTNSNSPTNDFPTEAFELNERNPRENGHSNKVPKERDRKTIKMDKNLMANFKMAMMLFVVTLVFIVAFLPAFLMVHRLMPFNFVVFYMYFAHNVTNPFIYSFMNRNFRHDLKTIFNCC</sequence>
<organism evidence="13 14">
    <name type="scientific">Owenia fusiformis</name>
    <name type="common">Polychaete worm</name>
    <dbReference type="NCBI Taxonomy" id="6347"/>
    <lineage>
        <taxon>Eukaryota</taxon>
        <taxon>Metazoa</taxon>
        <taxon>Spiralia</taxon>
        <taxon>Lophotrochozoa</taxon>
        <taxon>Annelida</taxon>
        <taxon>Polychaeta</taxon>
        <taxon>Sedentaria</taxon>
        <taxon>Canalipalpata</taxon>
        <taxon>Sabellida</taxon>
        <taxon>Oweniida</taxon>
        <taxon>Oweniidae</taxon>
        <taxon>Owenia</taxon>
    </lineage>
</organism>
<dbReference type="Proteomes" id="UP000749559">
    <property type="component" value="Unassembled WGS sequence"/>
</dbReference>
<evidence type="ECO:0000256" key="7">
    <source>
        <dbReference type="ARBA" id="ARBA00023170"/>
    </source>
</evidence>
<dbReference type="InterPro" id="IPR000276">
    <property type="entry name" value="GPCR_Rhodpsn"/>
</dbReference>
<dbReference type="SUPFAM" id="SSF81321">
    <property type="entry name" value="Family A G protein-coupled receptor-like"/>
    <property type="match status" value="1"/>
</dbReference>
<feature type="transmembrane region" description="Helical" evidence="11">
    <location>
        <begin position="310"/>
        <end position="332"/>
    </location>
</feature>
<dbReference type="Gene3D" id="1.20.1070.10">
    <property type="entry name" value="Rhodopsin 7-helix transmembrane proteins"/>
    <property type="match status" value="1"/>
</dbReference>
<dbReference type="OrthoDB" id="5969463at2759"/>
<dbReference type="EMBL" id="CAIIXF020000001">
    <property type="protein sequence ID" value="CAH1774931.1"/>
    <property type="molecule type" value="Genomic_DNA"/>
</dbReference>
<dbReference type="PROSITE" id="PS50262">
    <property type="entry name" value="G_PROTEIN_RECEP_F1_2"/>
    <property type="match status" value="1"/>
</dbReference>
<feature type="transmembrane region" description="Helical" evidence="11">
    <location>
        <begin position="99"/>
        <end position="120"/>
    </location>
</feature>
<evidence type="ECO:0000313" key="13">
    <source>
        <dbReference type="EMBL" id="CAH1774931.1"/>
    </source>
</evidence>
<dbReference type="Pfam" id="PF00001">
    <property type="entry name" value="7tm_1"/>
    <property type="match status" value="1"/>
</dbReference>
<evidence type="ECO:0000259" key="12">
    <source>
        <dbReference type="PROSITE" id="PS50262"/>
    </source>
</evidence>
<comment type="caution">
    <text evidence="13">The sequence shown here is derived from an EMBL/GenBank/DDBJ whole genome shotgun (WGS) entry which is preliminary data.</text>
</comment>
<name>A0A8S4N2I9_OWEFU</name>
<evidence type="ECO:0000256" key="8">
    <source>
        <dbReference type="ARBA" id="ARBA00023224"/>
    </source>
</evidence>
<feature type="transmembrane region" description="Helical" evidence="11">
    <location>
        <begin position="24"/>
        <end position="48"/>
    </location>
</feature>
<comment type="similarity">
    <text evidence="9">Belongs to the G-protein coupled receptor 1 family.</text>
</comment>
<keyword evidence="5 9" id="KW-0297">G-protein coupled receptor</keyword>
<dbReference type="GO" id="GO:0007218">
    <property type="term" value="P:neuropeptide signaling pathway"/>
    <property type="evidence" value="ECO:0007669"/>
    <property type="project" value="TreeGrafter"/>
</dbReference>
<keyword evidence="6 11" id="KW-0472">Membrane</keyword>
<keyword evidence="3 9" id="KW-0812">Transmembrane</keyword>
<dbReference type="GO" id="GO:0005886">
    <property type="term" value="C:plasma membrane"/>
    <property type="evidence" value="ECO:0007669"/>
    <property type="project" value="UniProtKB-SubCell"/>
</dbReference>
<keyword evidence="8 9" id="KW-0807">Transducer</keyword>
<dbReference type="PANTHER" id="PTHR24230">
    <property type="entry name" value="G-PROTEIN COUPLED RECEPTOR"/>
    <property type="match status" value="1"/>
</dbReference>
<proteinExistence type="inferred from homology"/>
<dbReference type="GO" id="GO:0008528">
    <property type="term" value="F:G protein-coupled peptide receptor activity"/>
    <property type="evidence" value="ECO:0007669"/>
    <property type="project" value="TreeGrafter"/>
</dbReference>
<evidence type="ECO:0000256" key="6">
    <source>
        <dbReference type="ARBA" id="ARBA00023136"/>
    </source>
</evidence>
<dbReference type="InterPro" id="IPR017452">
    <property type="entry name" value="GPCR_Rhodpsn_7TM"/>
</dbReference>
<feature type="transmembrane region" description="Helical" evidence="11">
    <location>
        <begin position="60"/>
        <end position="79"/>
    </location>
</feature>